<name>A0A834NBG7_VESGE</name>
<evidence type="ECO:0000256" key="6">
    <source>
        <dbReference type="SAM" id="MobiDB-lite"/>
    </source>
</evidence>
<protein>
    <recommendedName>
        <fullName evidence="7">HYDIN/VesB/CFA65-like Ig-like domain-containing protein</fullName>
    </recommendedName>
</protein>
<accession>A0A834NBG7</accession>
<feature type="compositionally biased region" description="Basic residues" evidence="6">
    <location>
        <begin position="1635"/>
        <end position="1645"/>
    </location>
</feature>
<keyword evidence="9" id="KW-1185">Reference proteome</keyword>
<reference evidence="8" key="1">
    <citation type="journal article" date="2020" name="G3 (Bethesda)">
        <title>High-Quality Assemblies for Three Invasive Social Wasps from the &lt;i&gt;Vespula&lt;/i&gt; Genus.</title>
        <authorList>
            <person name="Harrop T.W.R."/>
            <person name="Guhlin J."/>
            <person name="McLaughlin G.M."/>
            <person name="Permina E."/>
            <person name="Stockwell P."/>
            <person name="Gilligan J."/>
            <person name="Le Lec M.F."/>
            <person name="Gruber M.A.M."/>
            <person name="Quinn O."/>
            <person name="Lovegrove M."/>
            <person name="Duncan E.J."/>
            <person name="Remnant E.J."/>
            <person name="Van Eeckhoven J."/>
            <person name="Graham B."/>
            <person name="Knapp R.A."/>
            <person name="Langford K.W."/>
            <person name="Kronenberg Z."/>
            <person name="Press M.O."/>
            <person name="Eacker S.M."/>
            <person name="Wilson-Rankin E.E."/>
            <person name="Purcell J."/>
            <person name="Lester P.J."/>
            <person name="Dearden P.K."/>
        </authorList>
    </citation>
    <scope>NUCLEOTIDE SEQUENCE</scope>
    <source>
        <strain evidence="8">Linc-1</strain>
    </source>
</reference>
<feature type="compositionally biased region" description="Basic residues" evidence="6">
    <location>
        <begin position="1901"/>
        <end position="1913"/>
    </location>
</feature>
<dbReference type="PANTHER" id="PTHR23053:SF0">
    <property type="entry name" value="HYDROCEPHALUS-INDUCING PROTEIN HOMOLOG"/>
    <property type="match status" value="1"/>
</dbReference>
<evidence type="ECO:0000256" key="3">
    <source>
        <dbReference type="ARBA" id="ARBA00022490"/>
    </source>
</evidence>
<evidence type="ECO:0000256" key="4">
    <source>
        <dbReference type="ARBA" id="ARBA00023069"/>
    </source>
</evidence>
<evidence type="ECO:0000313" key="8">
    <source>
        <dbReference type="EMBL" id="KAF7401313.1"/>
    </source>
</evidence>
<keyword evidence="5" id="KW-0966">Cell projection</keyword>
<dbReference type="Gene3D" id="2.60.40.10">
    <property type="entry name" value="Immunoglobulins"/>
    <property type="match status" value="15"/>
</dbReference>
<feature type="region of interest" description="Disordered" evidence="6">
    <location>
        <begin position="1633"/>
        <end position="1660"/>
    </location>
</feature>
<sequence>MDKSRNKKDEDTNSILPSEYIKQMSLTTEDRMTYLIKPNIDKNLRSILNYPENNPFKPIPALIIFQQFFPGEVYNATLTIRNSGQVSKNLKACFEQDPFFDIELRGSSYNVMVAPGLAQIYNIKFMPEEKRDYKYQAMFCADDDVIFIPIIAIGPRPVLDIPDTIEVPNTAVKISSSKTILIRNIGTTSGFFTFFTDSSCFRIEPSSGLIDEEESIQFTIYFLSDNAGEFEANLFIKNETGEVLQTKLRSSAVNCTIRLDRGSVKMENTYLGMSRSKILTIHNRSDYIVKYQWVCYESSKKDNARKEEYKKLFKLINEMEIVRFVSMEYYNICTPDIHKLVCQRIYRDEIVSLMNENFQYNNLYFLITPIKGEIWPHSSSDVTILFQALEVGEICSTAYLEVSGREDRIPLNLCGIGKGPVFCLNVITIDVDKIYMYSEYYYEIVAANKGHINGTLIYKPNQTQFGGIINVNPKSLIIKPGDYKSFNLSFSSDRKGDFLERVDFTVKESLEIISLHIKGCVVYPRLHFDKRNLEFGVIPLGFNTKQEVCLHNLSTIPVKYSITVLNDGSEEPLTYEDFANSDAKLSFPSNPREFLIQPNEGVVPKRSFLKIRIIYNPNIIRIEHSFLRVDMWNSQSDPLMLPISFGGSIASLSIKPSEISIRFCFINFPYTRTFNVVNESDLDSYFYILPQSVSDNKTSIYYSMSTYQGLIKAHQSKTIKVTLITKSIGKQSTMINMLTIGQNLPVAVCKLSCTGQGPIISLQPTKMDFGDVQVLQEKIMKLKVISDSPIPAQFKISLSRKDSPWSVDQVTGELKENESMELNVKIYLYDPGKYEDNISLMIHNNRITTVNLKAVGVGCSIVFQPNIFPIFDMGLLLSHQMVNIPITMKNCGMKQYQLMWSNTPDLHMQKGQIVSSIISKFRLYPVVTSLKPSETKIVHCKICWDQNETIMEDWYLFGCAQGQSKRELFGLSTFKTTFTEPYVVFNKKELTMQIDISPYGNEFHQIDEVIVTNKSGLDLNVHLKIKRPFYIISEEKEFTDKMKILLTNQATIKIYVKFAPDMETSNLYSKIYHSLLIFEYDEHPIKNKIKCKGSVNYPNLILSSHEVKMYCEKGCSEEYILKLTNNGPIPVIYKFVWLKETINIIRDIEKSARILNAIEDQALKSWQNNDHLQNQQVGAGDAPSESLITPMNTPISNELETQRTYTDSEFEMSQDKSSKSEESEILQEIKKLLMNIVDMPTTDNSDIDVLKVIGFKPRFIEPINEILDIVQSEGIVPPYTSQNVHFGFHGFERIEVKVTAVCEIVCGPTEMIQVEAKADTVRYSVDRCVIDLGQQLFCESCDTYFNLINECNIAFTYTIITTSALENDDTIVQPSDLNRLTIVSREGKVEPKSSINITLNYRPIYLGPFNVEFRLKIAHLVPLVMSVTGVGIYPQIFFDLPQIIDTDKYPPELGYEALRSLFMEFIVDRDNSSSEENKDNLIDNEWIMVSIDETFPTIIDINMAFERILTSNFIKENLNVLSKHIAAPRKTAIPQMFSLEYIIDLGNVIIGLTTHYSAILNNYGPKIAEVNMKKSKNKDALINSEIVIEFKKNVSLLVNHSVLLQIICNPIVAKYTERYTTIQILAEKLETTRTQKSRSSQKRKKSGETQRTTETSRSEKHDYDLIEEERFLHWIDEPDPLESYDKLSLTEETLISMDILSQYEHKLEAIRLLEKIFPTKMITDTIKDKTNFHESDKSSKKSQRNFLEIGSDILFEALRERLSEEDFERGFVLQTLHNSTICDEIKTLNILLDIVGHIEFFLFITFYNSEDICNWKINELKRLKDEEIGNNTAKKIQEIDEMSLSDYDQLSEKDKNMYLKAILPLKKQEASLRRTQLYEKLDASKGKKEKLQIRITESKNKTKKGRLTTKGKRPSLTNRDEKESKMASSKRDTARKKSHDSPKLKKEVLSKEMLEIIKIMEEYRNSLKNIEHIIKNINSTQKIINVHNKVSKTSKLKEHTETTIDKGNNFHIWYVRASDPWNNEMNNVIVSQIRQNDLIKNALQKKITEKVHLESKIYSILTYKGFEVPSMVEKNDTFELVSIATLHEEPTIESITNHAMESFQETTTTTNIHQNQVYNQNKQRKKTKTKMSLHNIDETTTKLSTIESELLNFNKFGLYHEEIVKPRLILQSNEKKRFKLRYRPIEIGDHQKTYTFSIVDNPHTTYHIEVNGIATIPRLDTNPNIIFEKIMEKKIDETNEPSFMLDNNIFDFGSLVLLKKDKRSRCAAIFTLRNITPIEAEVSLLFKDNNANVFDIEPETLIIPPYEDGKLIVSAEVNKLGPYYNGLYICTKNNPRVDIIELRCYGIRLEVELDEKQLSFGRVLLYRKVDRFTTIRNKSTVPIFWRIECKEPFEPQITFTPKENLLPPLKEQTIEFSYDASTIGVVEEKVDFQIFLHEDDEDPINTDVITIFAETYDVLVDINYANPIDLKFVLVDHRVNARFVMKNRGNYEVKYIIKFDDNAKLNDNVATPTNVKKNLEIYPVTGTIQAQKTITVEMTFLPKNEIHLKEAPILICHILDPNQDPMIVAEFPLSVSLQAYYNRFSLNPYPEINFGVIPISTKKIMYLDIENTGVFKFHYTIQIPVKSIVLPVNVKKEERPKKINTGRDTDIVSKKEKKSMKTEKTDTNVNSTLNVGPFVLTKIEADVEAGQIDTIAIECNAGSVGLQEKEIIVFVPDTVIEYKDGKKLLLCVESCIPSIDFTNLDNMFRNNHIVDNIEDFLCPKEIGAHTVFARQPKCLHFRRVTMSNAYTTCFEVHNRDIVPADIIVKAFVKRPSNVKATTFIVEPQKERIPAHSYKRINITFSPTLIETYYGYLEISVNLPLGINTEKLIIDLIGEACVPEVTITEPIGDVHDGAIIRFHRTLVEETSIEKFSFENIGFVKANVIVEVYDNPNGIFSFSATPDTQTLLRTTDYEDDVQDNRCSTAVIRTMPQDVASFEVMFSPKNIGKYTGRIRLFIVDNPYDNLTIDLEGESFLESIILQDLEFLNMKTNNRRESNLKKNKLSSTYSLLTDPMPPVFLSYKLDYGTCHINKMYKRTFKIVNKTLDRCFRFQWTAHPNVVFEPSIGHLQHSTSKQVTATLLESEPKRHDVTRLECVVAQIEISNYTGETSWDDRQTIVRWEKIDIADGNKEDSLSKKNVEPTIEPEYTIIPGTSRCILLLMNAIIGFSEYSCSATSIDFKDTLMFQKREYTFTLSNPSNVNTDYAWVINMDEEYPKRISGSTVRLSEKSRSRDFQSRSGSKSSRGVLYPIEENDNNLRLHRCKPLPSHEPFLDIKPPPCTCKGSDLYSSTACLTDRSTDSWLEGEDLPFEIVPRSGTMLPGESLECTLTFSPRDVFDYKAYLNCKIENLDPKLTELVIPIKARSILPYCHFDVPESDYISSGKRDRKLPGPIGYSMNDVIVENIRVIELNVIGVGNVHTKRFPMINPTADNYHFSWKNHTPYFINEVTNFQCLVPEGVAERGKQTEMAFTFLSTDVGIFESFWMFSIEKYDLECLFLFVAIVKEPVVYCTKPYLKMKPTLLVDLEVQDSVSIINKEDFDISFQISKESLYSEGHYQNIIVTPMNGILKANGEQTFWISYKPKLVGEFNFSVQCILKFLRNPLTFFVITTTYNIMPCITYINKKNEDIKLLDHQDNIVDFGKIIPKRANIIRFKIINSGNVTFYYTWDLGMTAEIISMNAYVISISEKKGHVTSESHTTCCLTLIAKRKMFIKNHCVILKILKGPTYRLILKAIACKSPIEFSFRQYDFGPCYVRESSPYQIELRVSNTGNKPLVMECKFEEQPHMSINLNELSQALAGKSSISIPIKFRPLQETNYEEILKFLINSTIEENIKITGEGINYKIRLVNSRDKIIELGNVPVHKTLIRKVPVINEGRAPVDLRFDLMNNLLHDKKYIEKAPTCIPKSNENITQHQESIIKAKRSDENDINLQINMTYAARALIIEPSELTRVRTNEKIDLTIKFKATSRINTFTQKVGAIVDSTIFSLFILRGSCVGPEFRLDKSYIAFGTIIQGCISETKLVLMNIGDVGGKFTWDTSNLPIDFKISPKSGYCSPGTNVHFIVKFEPIHERNVIEGYVSTLDSNGNNVKFFADQAENVIEKFDTLKIKITGACIKLPDPIETLSFKTFVRSKEFKFIDIFNDTVLPWKLKPEISGEYFYVDNILNVSPEESTSCTVIYQPLVMNTEDNLHKGTLLIKLPDNKIPLLYSLRGLSLPPQAISTIVRQFPAKMKYTELLPVYNWLNRHQQFKCIIETVGEKKLYLEGSNNIPIFSFTGDNNIDVPANNQRDYRAIFHSYKESYFQFKITFINEDGEYQFYEIEYTITKPEVIESIKLITDVRSPICHTLQLHNPLEDIPITFTINCQHPAIIVYDIPITVSPLSNGLITINYNPILTSEETIEKLDIICQELGCFPYELRLTALPPVSEKTTHVTAILGNTVTFSLPIRNFTSKKADFVIEVNNNSFICPKKIEMEGLERGSINVIYEPHDIENITATLIASSNTAGIFTYPIIGTYSLPKPQGPYTMTANSPVTIKFKNIFQETKTFEFLANSNLDFEIKPTSQNINPKQEINVTVYLRQTNDSENEFYEKCPVTGKLSVHCTDPRLSHVIWIYYLRGIIE</sequence>
<evidence type="ECO:0000256" key="5">
    <source>
        <dbReference type="ARBA" id="ARBA00023273"/>
    </source>
</evidence>
<feature type="domain" description="HYDIN/VesB/CFA65-like Ig-like" evidence="7">
    <location>
        <begin position="157"/>
        <end position="242"/>
    </location>
</feature>
<gene>
    <name evidence="8" type="ORF">HZH68_007133</name>
</gene>
<dbReference type="Pfam" id="PF22544">
    <property type="entry name" value="HYDIN_VesB_CFA65-like_Ig"/>
    <property type="match status" value="1"/>
</dbReference>
<dbReference type="GO" id="GO:0005930">
    <property type="term" value="C:axoneme"/>
    <property type="evidence" value="ECO:0007669"/>
    <property type="project" value="TreeGrafter"/>
</dbReference>
<evidence type="ECO:0000259" key="7">
    <source>
        <dbReference type="Pfam" id="PF22544"/>
    </source>
</evidence>
<evidence type="ECO:0000256" key="2">
    <source>
        <dbReference type="ARBA" id="ARBA00004496"/>
    </source>
</evidence>
<keyword evidence="4" id="KW-0969">Cilium</keyword>
<evidence type="ECO:0000256" key="1">
    <source>
        <dbReference type="ARBA" id="ARBA00004138"/>
    </source>
</evidence>
<dbReference type="EMBL" id="JACSDZ010000006">
    <property type="protein sequence ID" value="KAF7401313.1"/>
    <property type="molecule type" value="Genomic_DNA"/>
</dbReference>
<dbReference type="GO" id="GO:0003341">
    <property type="term" value="P:cilium movement"/>
    <property type="evidence" value="ECO:0007669"/>
    <property type="project" value="TreeGrafter"/>
</dbReference>
<keyword evidence="3" id="KW-0963">Cytoplasm</keyword>
<dbReference type="PANTHER" id="PTHR23053">
    <property type="entry name" value="DLEC1 DELETED IN LUNG AND ESOPHAGEAL CANCER 1"/>
    <property type="match status" value="1"/>
</dbReference>
<feature type="compositionally biased region" description="Basic and acidic residues" evidence="6">
    <location>
        <begin position="1918"/>
        <end position="1932"/>
    </location>
</feature>
<proteinExistence type="predicted"/>
<feature type="compositionally biased region" description="Basic and acidic residues" evidence="6">
    <location>
        <begin position="1889"/>
        <end position="1900"/>
    </location>
</feature>
<comment type="subcellular location">
    <subcellularLocation>
        <location evidence="1">Cell projection</location>
        <location evidence="1">Cilium</location>
    </subcellularLocation>
    <subcellularLocation>
        <location evidence="2">Cytoplasm</location>
    </subcellularLocation>
</comment>
<dbReference type="Proteomes" id="UP000617340">
    <property type="component" value="Unassembled WGS sequence"/>
</dbReference>
<dbReference type="InterPro" id="IPR033305">
    <property type="entry name" value="Hydin-like"/>
</dbReference>
<comment type="caution">
    <text evidence="8">The sequence shown here is derived from an EMBL/GenBank/DDBJ whole genome shotgun (WGS) entry which is preliminary data.</text>
</comment>
<dbReference type="InterPro" id="IPR013783">
    <property type="entry name" value="Ig-like_fold"/>
</dbReference>
<dbReference type="GO" id="GO:1904158">
    <property type="term" value="P:axonemal central apparatus assembly"/>
    <property type="evidence" value="ECO:0007669"/>
    <property type="project" value="TreeGrafter"/>
</dbReference>
<organism evidence="8 9">
    <name type="scientific">Vespula germanica</name>
    <name type="common">German yellow jacket</name>
    <name type="synonym">Paravespula germanica</name>
    <dbReference type="NCBI Taxonomy" id="30212"/>
    <lineage>
        <taxon>Eukaryota</taxon>
        <taxon>Metazoa</taxon>
        <taxon>Ecdysozoa</taxon>
        <taxon>Arthropoda</taxon>
        <taxon>Hexapoda</taxon>
        <taxon>Insecta</taxon>
        <taxon>Pterygota</taxon>
        <taxon>Neoptera</taxon>
        <taxon>Endopterygota</taxon>
        <taxon>Hymenoptera</taxon>
        <taxon>Apocrita</taxon>
        <taxon>Aculeata</taxon>
        <taxon>Vespoidea</taxon>
        <taxon>Vespidae</taxon>
        <taxon>Vespinae</taxon>
        <taxon>Vespula</taxon>
    </lineage>
</organism>
<evidence type="ECO:0000313" key="9">
    <source>
        <dbReference type="Proteomes" id="UP000617340"/>
    </source>
</evidence>
<feature type="region of interest" description="Disordered" evidence="6">
    <location>
        <begin position="1889"/>
        <end position="1945"/>
    </location>
</feature>
<dbReference type="InterPro" id="IPR053879">
    <property type="entry name" value="HYDIN_VesB_CFA65-like_Ig"/>
</dbReference>